<accession>A0AC35TPS2</accession>
<dbReference type="Proteomes" id="UP000095286">
    <property type="component" value="Unplaced"/>
</dbReference>
<evidence type="ECO:0000313" key="2">
    <source>
        <dbReference type="WBParaSite" id="RSKR_0000305600.1"/>
    </source>
</evidence>
<reference evidence="2" key="1">
    <citation type="submission" date="2016-11" db="UniProtKB">
        <authorList>
            <consortium name="WormBaseParasite"/>
        </authorList>
    </citation>
    <scope>IDENTIFICATION</scope>
    <source>
        <strain evidence="2">KR3021</strain>
    </source>
</reference>
<evidence type="ECO:0000313" key="1">
    <source>
        <dbReference type="Proteomes" id="UP000095286"/>
    </source>
</evidence>
<proteinExistence type="predicted"/>
<name>A0AC35TPS2_9BILA</name>
<sequence length="675" mass="77326">MPVSIPPPPTVLTNDKIISLPKNVLSPGQRSDSGISGISPKSNNSRDSKNCESEICRVCEVNICNGTHFSARTCSSCAAYFRRSISGQKTYACKKNSNCLPTISKTNGYNKICRHCRLERCYAAGMKAESVQKKRTDAIRIKATRLTEQSLTIQQARDFDRVDKSPRFLNIIKQQNEEMVIPRNLRLLKKLENYKKMSDHVQRYQEKLNKESEKALSMTKNKAKFMTRDEPVENKKSFDILENLMNFFEDMLKKQSKFSLMSPKILNVMPDCMNQKKCNSNKKLFSPTIFSFHKDGFFSLPDIMDKIFDNEREKNRWLSFVLKISGSSDALEKAIKILGPRIDEMENKIYPAINKIENMERHFQRVIKTYNFRQKRELQEHGYTFLNEKQLKMAYSGKNEQMIKAPLKDLIKLNRHQLEARIENDIRKLASYNDTKRIKRQTGTPEDPEAEGSEKHIEFITLEPFSFFNRINEPIFLEVLTLSPHAFINELNSPLLLTAEILSPRAFISAVTSPNLLLTRILSPAAFISEILSPRMLTAYILSPETFVLEILTPKMLEARIFSPEILMVQVLSPTFLSPRIVSSEALAVLILSPNIMSPNIASRETLVLEVLSPHIMGGHENTESSEEVDHDAEPHTHEPHDHHSEFHAVHIHTYPFSHKQIPHAPLGEAFHISS</sequence>
<protein>
    <submittedName>
        <fullName evidence="2">Nuclear receptor domain-containing protein</fullName>
    </submittedName>
</protein>
<dbReference type="WBParaSite" id="RSKR_0000305600.1">
    <property type="protein sequence ID" value="RSKR_0000305600.1"/>
    <property type="gene ID" value="RSKR_0000305600"/>
</dbReference>
<organism evidence="1 2">
    <name type="scientific">Rhabditophanes sp. KR3021</name>
    <dbReference type="NCBI Taxonomy" id="114890"/>
    <lineage>
        <taxon>Eukaryota</taxon>
        <taxon>Metazoa</taxon>
        <taxon>Ecdysozoa</taxon>
        <taxon>Nematoda</taxon>
        <taxon>Chromadorea</taxon>
        <taxon>Rhabditida</taxon>
        <taxon>Tylenchina</taxon>
        <taxon>Panagrolaimomorpha</taxon>
        <taxon>Strongyloidoidea</taxon>
        <taxon>Alloionematidae</taxon>
        <taxon>Rhabditophanes</taxon>
    </lineage>
</organism>